<dbReference type="GO" id="GO:0006302">
    <property type="term" value="P:double-strand break repair"/>
    <property type="evidence" value="ECO:0007669"/>
    <property type="project" value="TreeGrafter"/>
</dbReference>
<dbReference type="STRING" id="984485.A0A1E4RBV3"/>
<dbReference type="SMART" id="SM00292">
    <property type="entry name" value="BRCT"/>
    <property type="match status" value="3"/>
</dbReference>
<dbReference type="Proteomes" id="UP000095085">
    <property type="component" value="Unassembled WGS sequence"/>
</dbReference>
<dbReference type="GO" id="GO:0035361">
    <property type="term" value="C:Cul8-RING ubiquitin ligase complex"/>
    <property type="evidence" value="ECO:0007669"/>
    <property type="project" value="TreeGrafter"/>
</dbReference>
<reference evidence="5" key="1">
    <citation type="submission" date="2016-05" db="EMBL/GenBank/DDBJ databases">
        <title>Comparative genomics of biotechnologically important yeasts.</title>
        <authorList>
            <consortium name="DOE Joint Genome Institute"/>
            <person name="Riley R."/>
            <person name="Haridas S."/>
            <person name="Wolfe K.H."/>
            <person name="Lopes M.R."/>
            <person name="Hittinger C.T."/>
            <person name="Goker M."/>
            <person name="Salamov A."/>
            <person name="Wisecaver J."/>
            <person name="Long T.M."/>
            <person name="Aerts A.L."/>
            <person name="Barry K."/>
            <person name="Choi C."/>
            <person name="Clum A."/>
            <person name="Coughlan A.Y."/>
            <person name="Deshpande S."/>
            <person name="Douglass A.P."/>
            <person name="Hanson S.J."/>
            <person name="Klenk H.-P."/>
            <person name="Labutti K."/>
            <person name="Lapidus A."/>
            <person name="Lindquist E."/>
            <person name="Lipzen A."/>
            <person name="Meier-Kolthoff J.P."/>
            <person name="Ohm R.A."/>
            <person name="Otillar R.P."/>
            <person name="Pangilinan J."/>
            <person name="Peng Y."/>
            <person name="Rokas A."/>
            <person name="Rosa C.A."/>
            <person name="Scheuner C."/>
            <person name="Sibirny A.A."/>
            <person name="Slot J.C."/>
            <person name="Stielow J.B."/>
            <person name="Sun H."/>
            <person name="Kurtzman C.P."/>
            <person name="Blackwell M."/>
            <person name="Grigoriev I.V."/>
            <person name="Jeffries T.W."/>
        </authorList>
    </citation>
    <scope>NUCLEOTIDE SEQUENCE [LARGE SCALE GENOMIC DNA]</scope>
    <source>
        <strain evidence="5">NRRL Y-1933</strain>
    </source>
</reference>
<feature type="signal peptide" evidence="2">
    <location>
        <begin position="1"/>
        <end position="17"/>
    </location>
</feature>
<gene>
    <name evidence="4" type="ORF">HYPBUDRAFT_130645</name>
</gene>
<feature type="compositionally biased region" description="Low complexity" evidence="1">
    <location>
        <begin position="668"/>
        <end position="677"/>
    </location>
</feature>
<evidence type="ECO:0000313" key="4">
    <source>
        <dbReference type="EMBL" id="ODV64716.1"/>
    </source>
</evidence>
<dbReference type="InterPro" id="IPR001357">
    <property type="entry name" value="BRCT_dom"/>
</dbReference>
<proteinExistence type="predicted"/>
<dbReference type="CDD" id="cd18436">
    <property type="entry name" value="BRCT_BRC1_like_rpt2"/>
    <property type="match status" value="1"/>
</dbReference>
<dbReference type="Pfam" id="PF16771">
    <property type="entry name" value="RTT107_BRCT_6"/>
    <property type="match status" value="1"/>
</dbReference>
<evidence type="ECO:0000259" key="3">
    <source>
        <dbReference type="PROSITE" id="PS50172"/>
    </source>
</evidence>
<feature type="compositionally biased region" description="Polar residues" evidence="1">
    <location>
        <begin position="589"/>
        <end position="606"/>
    </location>
</feature>
<dbReference type="RefSeq" id="XP_020073783.1">
    <property type="nucleotide sequence ID" value="XM_020219430.1"/>
</dbReference>
<feature type="compositionally biased region" description="Polar residues" evidence="1">
    <location>
        <begin position="558"/>
        <end position="567"/>
    </location>
</feature>
<feature type="compositionally biased region" description="Basic and acidic residues" evidence="1">
    <location>
        <begin position="577"/>
        <end position="588"/>
    </location>
</feature>
<sequence length="945" mass="106698">MFKGLVVLLVTSDTFTAEDAKETERQLLSQHVSKVYFKNQSDTDVNYLDKDLDQPINHIVSDTVEFIEYHAAQLLMIPVTTASWISHSIEQNKILNLKSYNPDPKNFLKDCFVCIADNLPAGDKEVIYGGVRAFGGQYMDDLTKHTTHLIALDLTNVKCIIASSANQLSNSDDSIDIKIVLPHWINDCLKQGKKLSEEPYLLSNPKVHQEKKPMYSLIPESDQNNKLINDDCLPNIEGKTTDFFKDKTFYFSSDYNLSERMSNCFSQLVESNGGHTVSTFNVKDIDIYIGKYRSGDEYKKCCLSNRIVVANLQWMYHVLLTNTWILPQNSNLLHYPFPKDPLAEFKNKKISVTNYSGDARFYLTKLITLLGGDFTKTLTRENDFLIVAKPDGKKYESAKNKWKNLDNKPIVEVANHLWLEECYSSWSYIDSNLPRFQYFGSKASGRAGTESLLGKTKLNHLALQKWYLDPSIGSSKLNSEGTNVDDSMSEDESPTLTRNTISQKQTDTERENDQEIQPDVQEEDQELVDFNDEEDDEEDEGEPENTESIEKSQHDSNESQSKSQASKLPTPATPEIDLDKSVEIEDQAHISNLESSDQAATPSISDAFSGRVGRSAKQKAALKLHSDMEDLNAYKVLSKSSRKMKSYMKELEAREEAIKGSSRKRPASESAESSQVSSKEDVINGSTSPLTSQTSHPPVKKKKPSSPDRTQSVVAIMTGCELELVLNRVDVVKLSHSGIKIVNDYSPKHKINTIFAPRILRTEKFLKSLSQAERIIHPNYLVKALKKVNEQEITWDELSKEYNISDYALDKVIPLKEINQDLGIANTKTNGLSDLFNSENKGSLFKGIKLNLSTNLNGGVNLITSILQTHGLEEAKSFKSVPASMIKQLLKNDNGKVIFVAHKSKDSKLISSIKKNDDNIMIVEWDWCVKSIFRMKLEDLKDYRL</sequence>
<feature type="domain" description="BRCT" evidence="3">
    <location>
        <begin position="340"/>
        <end position="423"/>
    </location>
</feature>
<organism evidence="4 5">
    <name type="scientific">Hyphopichia burtonii NRRL Y-1933</name>
    <dbReference type="NCBI Taxonomy" id="984485"/>
    <lineage>
        <taxon>Eukaryota</taxon>
        <taxon>Fungi</taxon>
        <taxon>Dikarya</taxon>
        <taxon>Ascomycota</taxon>
        <taxon>Saccharomycotina</taxon>
        <taxon>Pichiomycetes</taxon>
        <taxon>Debaryomycetaceae</taxon>
        <taxon>Hyphopichia</taxon>
    </lineage>
</organism>
<dbReference type="Pfam" id="PF12738">
    <property type="entry name" value="PTCB-BRCT"/>
    <property type="match status" value="1"/>
</dbReference>
<feature type="region of interest" description="Disordered" evidence="1">
    <location>
        <begin position="656"/>
        <end position="711"/>
    </location>
</feature>
<feature type="compositionally biased region" description="Polar residues" evidence="1">
    <location>
        <begin position="494"/>
        <end position="505"/>
    </location>
</feature>
<feature type="compositionally biased region" description="Polar residues" evidence="1">
    <location>
        <begin position="472"/>
        <end position="486"/>
    </location>
</feature>
<evidence type="ECO:0000256" key="1">
    <source>
        <dbReference type="SAM" id="MobiDB-lite"/>
    </source>
</evidence>
<feature type="compositionally biased region" description="Basic and acidic residues" evidence="1">
    <location>
        <begin position="548"/>
        <end position="557"/>
    </location>
</feature>
<dbReference type="InterPro" id="IPR031906">
    <property type="entry name" value="RTT107_BRCT_6"/>
</dbReference>
<feature type="domain" description="BRCT" evidence="3">
    <location>
        <begin position="103"/>
        <end position="202"/>
    </location>
</feature>
<dbReference type="InterPro" id="IPR036420">
    <property type="entry name" value="BRCT_dom_sf"/>
</dbReference>
<dbReference type="GO" id="GO:1990683">
    <property type="term" value="P:DNA double-strand break attachment to nuclear envelope"/>
    <property type="evidence" value="ECO:0007669"/>
    <property type="project" value="TreeGrafter"/>
</dbReference>
<feature type="chain" id="PRO_5009162194" description="BRCT domain-containing protein" evidence="2">
    <location>
        <begin position="18"/>
        <end position="945"/>
    </location>
</feature>
<accession>A0A1E4RBV3</accession>
<dbReference type="PROSITE" id="PS50172">
    <property type="entry name" value="BRCT"/>
    <property type="match status" value="5"/>
</dbReference>
<dbReference type="OrthoDB" id="342264at2759"/>
<dbReference type="SUPFAM" id="SSF52113">
    <property type="entry name" value="BRCT domain"/>
    <property type="match status" value="3"/>
</dbReference>
<keyword evidence="2" id="KW-0732">Signal</keyword>
<evidence type="ECO:0000256" key="2">
    <source>
        <dbReference type="SAM" id="SignalP"/>
    </source>
</evidence>
<feature type="compositionally biased region" description="Acidic residues" evidence="1">
    <location>
        <begin position="514"/>
        <end position="547"/>
    </location>
</feature>
<dbReference type="PANTHER" id="PTHR47667">
    <property type="entry name" value="REGULATOR OF TY1 TRANSPOSITION PROTEIN 107"/>
    <property type="match status" value="1"/>
</dbReference>
<dbReference type="Pfam" id="PF16770">
    <property type="entry name" value="RTT107_BRCT_5"/>
    <property type="match status" value="1"/>
</dbReference>
<evidence type="ECO:0000313" key="5">
    <source>
        <dbReference type="Proteomes" id="UP000095085"/>
    </source>
</evidence>
<dbReference type="PANTHER" id="PTHR47667:SF1">
    <property type="entry name" value="REGULATOR OF TY1 TRANSPOSITION PROTEIN 107"/>
    <property type="match status" value="1"/>
</dbReference>
<dbReference type="AlphaFoldDB" id="A0A1E4RBV3"/>
<feature type="domain" description="BRCT" evidence="3">
    <location>
        <begin position="840"/>
        <end position="945"/>
    </location>
</feature>
<dbReference type="InterPro" id="IPR053036">
    <property type="entry name" value="CellCycle_DNARepair_Reg"/>
</dbReference>
<feature type="region of interest" description="Disordered" evidence="1">
    <location>
        <begin position="472"/>
        <end position="624"/>
    </location>
</feature>
<feature type="domain" description="BRCT" evidence="3">
    <location>
        <begin position="239"/>
        <end position="332"/>
    </location>
</feature>
<protein>
    <recommendedName>
        <fullName evidence="3">BRCT domain-containing protein</fullName>
    </recommendedName>
</protein>
<name>A0A1E4RBV3_9ASCO</name>
<dbReference type="GO" id="GO:0005634">
    <property type="term" value="C:nucleus"/>
    <property type="evidence" value="ECO:0007669"/>
    <property type="project" value="TreeGrafter"/>
</dbReference>
<keyword evidence="5" id="KW-1185">Reference proteome</keyword>
<dbReference type="EMBL" id="KV454547">
    <property type="protein sequence ID" value="ODV64716.1"/>
    <property type="molecule type" value="Genomic_DNA"/>
</dbReference>
<feature type="domain" description="BRCT" evidence="3">
    <location>
        <begin position="1"/>
        <end position="102"/>
    </location>
</feature>
<feature type="compositionally biased region" description="Polar residues" evidence="1">
    <location>
        <begin position="684"/>
        <end position="696"/>
    </location>
</feature>
<dbReference type="GeneID" id="30993980"/>
<dbReference type="Pfam" id="PF00533">
    <property type="entry name" value="BRCT"/>
    <property type="match status" value="1"/>
</dbReference>
<dbReference type="Gene3D" id="3.40.50.10190">
    <property type="entry name" value="BRCT domain"/>
    <property type="match status" value="5"/>
</dbReference>